<feature type="coiled-coil region" evidence="1">
    <location>
        <begin position="57"/>
        <end position="84"/>
    </location>
</feature>
<evidence type="ECO:0000256" key="2">
    <source>
        <dbReference type="SAM" id="MobiDB-lite"/>
    </source>
</evidence>
<reference evidence="3" key="1">
    <citation type="journal article" date="2021" name="Proc. Natl. Acad. Sci. U.S.A.">
        <title>A Catalog of Tens of Thousands of Viruses from Human Metagenomes Reveals Hidden Associations with Chronic Diseases.</title>
        <authorList>
            <person name="Tisza M.J."/>
            <person name="Buck C.B."/>
        </authorList>
    </citation>
    <scope>NUCLEOTIDE SEQUENCE</scope>
    <source>
        <strain evidence="3">CtuyW65</strain>
    </source>
</reference>
<name>A0A8S5QWP6_9CAUD</name>
<feature type="region of interest" description="Disordered" evidence="2">
    <location>
        <begin position="1"/>
        <end position="22"/>
    </location>
</feature>
<proteinExistence type="predicted"/>
<accession>A0A8S5QWP6</accession>
<evidence type="ECO:0000313" key="3">
    <source>
        <dbReference type="EMBL" id="DAE23076.1"/>
    </source>
</evidence>
<organism evidence="3">
    <name type="scientific">Siphoviridae sp. ctuyW65</name>
    <dbReference type="NCBI Taxonomy" id="2826508"/>
    <lineage>
        <taxon>Viruses</taxon>
        <taxon>Duplodnaviria</taxon>
        <taxon>Heunggongvirae</taxon>
        <taxon>Uroviricota</taxon>
        <taxon>Caudoviricetes</taxon>
    </lineage>
</organism>
<evidence type="ECO:0000256" key="1">
    <source>
        <dbReference type="SAM" id="Coils"/>
    </source>
</evidence>
<dbReference type="EMBL" id="BK015745">
    <property type="protein sequence ID" value="DAE23076.1"/>
    <property type="molecule type" value="Genomic_DNA"/>
</dbReference>
<feature type="compositionally biased region" description="Low complexity" evidence="2">
    <location>
        <begin position="1"/>
        <end position="13"/>
    </location>
</feature>
<sequence>MTKQKKQTETQTKMRPALTPEARENQLISLAVDLVEERLRNGTASSQETTHFLKLASTKARLEKEILEKQKDLIEAKTENYKSNNDLKQLYTEALNAFRIYNGSVETEIDDEY</sequence>
<keyword evidence="1" id="KW-0175">Coiled coil</keyword>
<protein>
    <submittedName>
        <fullName evidence="3">Uncharacterized protein</fullName>
    </submittedName>
</protein>